<comment type="subcellular location">
    <subcellularLocation>
        <location evidence="1">Nucleus membrane</location>
    </subcellularLocation>
</comment>
<evidence type="ECO:0000313" key="8">
    <source>
        <dbReference type="Proteomes" id="UP000515152"/>
    </source>
</evidence>
<dbReference type="CDD" id="cd00176">
    <property type="entry name" value="SPEC"/>
    <property type="match status" value="1"/>
</dbReference>
<evidence type="ECO:0000256" key="1">
    <source>
        <dbReference type="ARBA" id="ARBA00004126"/>
    </source>
</evidence>
<dbReference type="PANTHER" id="PTHR14514">
    <property type="entry name" value="PKA ANCHORING PROTEIN"/>
    <property type="match status" value="1"/>
</dbReference>
<evidence type="ECO:0000256" key="2">
    <source>
        <dbReference type="ARBA" id="ARBA00022553"/>
    </source>
</evidence>
<feature type="compositionally biased region" description="Low complexity" evidence="7">
    <location>
        <begin position="1587"/>
        <end position="1597"/>
    </location>
</feature>
<feature type="coiled-coil region" evidence="6">
    <location>
        <begin position="495"/>
        <end position="525"/>
    </location>
</feature>
<dbReference type="SUPFAM" id="SSF46966">
    <property type="entry name" value="Spectrin repeat"/>
    <property type="match status" value="10"/>
</dbReference>
<organism evidence="8 9">
    <name type="scientific">Clupea harengus</name>
    <name type="common">Atlantic herring</name>
    <dbReference type="NCBI Taxonomy" id="7950"/>
    <lineage>
        <taxon>Eukaryota</taxon>
        <taxon>Metazoa</taxon>
        <taxon>Chordata</taxon>
        <taxon>Craniata</taxon>
        <taxon>Vertebrata</taxon>
        <taxon>Euteleostomi</taxon>
        <taxon>Actinopterygii</taxon>
        <taxon>Neopterygii</taxon>
        <taxon>Teleostei</taxon>
        <taxon>Clupei</taxon>
        <taxon>Clupeiformes</taxon>
        <taxon>Clupeoidei</taxon>
        <taxon>Clupeidae</taxon>
        <taxon>Clupea</taxon>
    </lineage>
</organism>
<gene>
    <name evidence="9" type="primary">LOC116223714</name>
</gene>
<keyword evidence="5" id="KW-0539">Nucleus</keyword>
<evidence type="ECO:0000256" key="6">
    <source>
        <dbReference type="SAM" id="Coils"/>
    </source>
</evidence>
<dbReference type="GO" id="GO:0031965">
    <property type="term" value="C:nuclear membrane"/>
    <property type="evidence" value="ECO:0007669"/>
    <property type="project" value="UniProtKB-SubCell"/>
</dbReference>
<reference evidence="9" key="1">
    <citation type="submission" date="2025-08" db="UniProtKB">
        <authorList>
            <consortium name="RefSeq"/>
        </authorList>
    </citation>
    <scope>IDENTIFICATION</scope>
</reference>
<proteinExistence type="predicted"/>
<sequence>MERVLGEHQLFSEGLGRLQLWVMEAHRTLTHTHTHTHLTHTHTHTHLTHRTLQHGSTPPADKNLLLHWMSQLEELVAARAGKEIELKMLITRGECVQRNTSAEGVPVLRKQMQDLKDAWDSLLATCISCKSGLEGALVQWTSCQEDEGMFSSWLDGVETRVAQSGRQHPEMRDKTGNLGRAKILYEEVLSHCGPLDAIASKASRLSESSSSQPEVQRLMERYTTAKHRAKCAVERAEEEVLAHQEYQRGLHLFEDWLEQQQERLGLLLLNTPAGELAVLENTLKSLQELRCLCSEGPVLLRAVLSSRERVVVSWGGVPQIEDRALEATQREWEGYQARLGEARVRVDGAATRLRQMDLRFRSLEEWLEEMDATATVRHHRRSDRHTKERQLQQLQRCQAEALRYQSEVDGLSVLVQEVLEDTHTHASSQLSNRITQLCGRYHTLLLKLMETITQIQEEICSIDDAHSTSGTFSDWLTTAQREFVAITSANEDLDIVAMEKRLKSLEALQNEAQRGHGLMKSLREQAEGAAAFLDACGAERLEVEVEGRLAQLEELAVGLRAERGTLDRNLKLHREFQGRRRALAQWLQETRLLLGGAVEPKAELYQRQAQLAKYQAVQQELQCRGRGLQAVVERGRSLQSSAITESLETLQDDYTDLCTTATLHTQRAEAQVREQEDYLRELQEVELWLLQTCSSMVTPDPSEGRSLEAATQQLAGHKAIMEEIAGFEERLEGLKQRGESLVSACVGSGERQRGESLVGGCVGSAERQQTRLRGQVQSHLQGARDSYSAICSTAQRVYQCLDCELQRHASVEDALPQCHSWLSAVQAELQSAVPTPLSLQEALSQVKQDKALQEQVGTYLQLLCSSCDLSDEAVRETATEIQHVRVQVEARLRGATRAADQWRELGEQQDRLNSRLSETERRLHSLSRRPAQLEPRGAQDLLDQNQAFIQDLEQQQAELSRLGEALASMAGIREAPPGLERGEVVVRHLRQVVLDLGQLARDLIRQRQEDLERGAEYHHCGDALDRLFQQVSREWDYLARADTESTSEHLGALKKLFADLQDQEGLLEDLRESRLAILPRLSPEDRDLVKEHVAHLEHRWVRLENLIRQKIRDSASVLKDLELVEARLREAREWAQEEKQPSLADDALRTSPPPPPPSDIIGQSFLFDHLSACAEMEAKQLLLTQAVGDADELCPRLGLSERRRLRALTQQAQAEVEALGVTVTQRRRKHLTEALAERTQFRQALGRAAAWVRQREGKALAEAEAEHVALLPDDVSRQVDGCRGALSSLKAYQEELTSLWTQARDLVKDSTDQEKDETLGAMQEVQGTFDSALRRGTRKLLDLEKALATRKYFKVDLDKMCDWLKRKEALMFGQIDWSVSDSELQLIAAQYQDILEQASEYENLLLIVQRAGQEILPTLNEVDHCYLDEKLNALPQQYNSILVSATQRHESVQQAVSDRRTFGSLMEAAHETTRELQEQFEALEKQSPSCSMDDSIPRLHSHLTDLQRSLGTQDASLKDLRRRNEALLCAGGGQPCKTEALHRLLRLHSGLKHKVKVKLKDLDRVLTSAEQHNMLAAGLESELKAPRSVSGGRRVSSAETAEWPRLLRPPG</sequence>
<dbReference type="InterPro" id="IPR018159">
    <property type="entry name" value="Spectrin/alpha-actinin"/>
</dbReference>
<keyword evidence="8" id="KW-1185">Reference proteome</keyword>
<dbReference type="OrthoDB" id="18740at2759"/>
<evidence type="ECO:0000313" key="9">
    <source>
        <dbReference type="RefSeq" id="XP_031437144.1"/>
    </source>
</evidence>
<name>A0A6P8GCX4_CLUHA</name>
<feature type="region of interest" description="Disordered" evidence="7">
    <location>
        <begin position="1584"/>
        <end position="1611"/>
    </location>
</feature>
<protein>
    <submittedName>
        <fullName evidence="9">Nesprin-1-like</fullName>
    </submittedName>
</protein>
<dbReference type="SMART" id="SM00150">
    <property type="entry name" value="SPEC"/>
    <property type="match status" value="6"/>
</dbReference>
<dbReference type="GeneID" id="116223714"/>
<evidence type="ECO:0000256" key="7">
    <source>
        <dbReference type="SAM" id="MobiDB-lite"/>
    </source>
</evidence>
<keyword evidence="4" id="KW-0472">Membrane</keyword>
<dbReference type="KEGG" id="char:116223714"/>
<feature type="coiled-coil region" evidence="6">
    <location>
        <begin position="909"/>
        <end position="965"/>
    </location>
</feature>
<keyword evidence="2" id="KW-0597">Phosphoprotein</keyword>
<accession>A0A6P8GCX4</accession>
<dbReference type="Gene3D" id="1.20.58.60">
    <property type="match status" value="6"/>
</dbReference>
<keyword evidence="6" id="KW-0175">Coiled coil</keyword>
<evidence type="ECO:0000256" key="3">
    <source>
        <dbReference type="ARBA" id="ARBA00022737"/>
    </source>
</evidence>
<keyword evidence="3" id="KW-0677">Repeat</keyword>
<feature type="region of interest" description="Disordered" evidence="7">
    <location>
        <begin position="1135"/>
        <end position="1158"/>
    </location>
</feature>
<dbReference type="Proteomes" id="UP000515152">
    <property type="component" value="Chromosome 15"/>
</dbReference>
<evidence type="ECO:0000256" key="5">
    <source>
        <dbReference type="ARBA" id="ARBA00023242"/>
    </source>
</evidence>
<dbReference type="InterPro" id="IPR002017">
    <property type="entry name" value="Spectrin_repeat"/>
</dbReference>
<evidence type="ECO:0000256" key="4">
    <source>
        <dbReference type="ARBA" id="ARBA00023136"/>
    </source>
</evidence>
<dbReference type="Pfam" id="PF00435">
    <property type="entry name" value="Spectrin"/>
    <property type="match status" value="1"/>
</dbReference>
<dbReference type="RefSeq" id="XP_031437144.1">
    <property type="nucleotide sequence ID" value="XM_031581284.1"/>
</dbReference>
<dbReference type="PANTHER" id="PTHR14514:SF3">
    <property type="entry name" value="NESPRIN-1"/>
    <property type="match status" value="1"/>
</dbReference>